<evidence type="ECO:0000313" key="1">
    <source>
        <dbReference type="EMBL" id="KQB43571.1"/>
    </source>
</evidence>
<protein>
    <submittedName>
        <fullName evidence="1">Putative plasmid stabilization system protein</fullName>
    </submittedName>
</protein>
<comment type="caution">
    <text evidence="1">The sequence shown here is derived from an EMBL/GenBank/DDBJ whole genome shotgun (WGS) entry which is preliminary data.</text>
</comment>
<dbReference type="EMBL" id="JRLF01000001">
    <property type="protein sequence ID" value="KQB43571.1"/>
    <property type="molecule type" value="Genomic_DNA"/>
</dbReference>
<dbReference type="RefSeq" id="WP_055091471.1">
    <property type="nucleotide sequence ID" value="NZ_JRLF01000001.1"/>
</dbReference>
<organism evidence="1 2">
    <name type="scientific">Flavobacterium aquidurense</name>
    <dbReference type="NCBI Taxonomy" id="362413"/>
    <lineage>
        <taxon>Bacteria</taxon>
        <taxon>Pseudomonadati</taxon>
        <taxon>Bacteroidota</taxon>
        <taxon>Flavobacteriia</taxon>
        <taxon>Flavobacteriales</taxon>
        <taxon>Flavobacteriaceae</taxon>
        <taxon>Flavobacterium</taxon>
    </lineage>
</organism>
<accession>A0A0Q0WGV2</accession>
<evidence type="ECO:0000313" key="2">
    <source>
        <dbReference type="Proteomes" id="UP000050443"/>
    </source>
</evidence>
<gene>
    <name evidence="1" type="ORF">RC62_61</name>
</gene>
<dbReference type="OrthoDB" id="595476at2"/>
<sequence>MNYKVIVSPIALKNIEEAVEYYILKATKKVALDFLNDYKSTYKALKVNPFYQFHDNNYRFLPFKKFPYIAFFIVDELSKTVFLNAIFHTSQHPEKYPTK</sequence>
<dbReference type="InterPro" id="IPR035093">
    <property type="entry name" value="RelE/ParE_toxin_dom_sf"/>
</dbReference>
<dbReference type="STRING" id="362413.RC62_61"/>
<dbReference type="Proteomes" id="UP000050443">
    <property type="component" value="Unassembled WGS sequence"/>
</dbReference>
<dbReference type="AlphaFoldDB" id="A0A0Q0WGV2"/>
<dbReference type="Gene3D" id="3.30.2310.20">
    <property type="entry name" value="RelE-like"/>
    <property type="match status" value="1"/>
</dbReference>
<dbReference type="PATRIC" id="fig|362413.3.peg.62"/>
<name>A0A0Q0WGV2_9FLAO</name>
<proteinExistence type="predicted"/>
<reference evidence="1 2" key="1">
    <citation type="submission" date="2014-09" db="EMBL/GenBank/DDBJ databases">
        <title>Genome sequence of Flavobacterium aquidurense RC62.</title>
        <authorList>
            <person name="Kim J.F."/>
            <person name="Kwak M.-J."/>
        </authorList>
    </citation>
    <scope>NUCLEOTIDE SEQUENCE [LARGE SCALE GENOMIC DNA]</scope>
    <source>
        <strain evidence="1 2">RC62</strain>
    </source>
</reference>